<sequence length="34" mass="3974">MYFRYIASAAKTYKIKVSDSVSTKSKTFQIMNKH</sequence>
<protein>
    <submittedName>
        <fullName evidence="1">Uncharacterized protein</fullName>
    </submittedName>
</protein>
<reference evidence="2" key="1">
    <citation type="submission" date="2016-10" db="EMBL/GenBank/DDBJ databases">
        <authorList>
            <person name="Varghese N."/>
            <person name="Submissions S."/>
        </authorList>
    </citation>
    <scope>NUCLEOTIDE SEQUENCE [LARGE SCALE GENOMIC DNA]</scope>
    <source>
        <strain evidence="2">DSM 19110</strain>
    </source>
</reference>
<dbReference type="EMBL" id="FNGY01000015">
    <property type="protein sequence ID" value="SDO46822.1"/>
    <property type="molecule type" value="Genomic_DNA"/>
</dbReference>
<dbReference type="Proteomes" id="UP000183200">
    <property type="component" value="Unassembled WGS sequence"/>
</dbReference>
<name>A0A1H0JTM2_9SPHI</name>
<accession>A0A1H0JTM2</accession>
<gene>
    <name evidence="1" type="ORF">SAMN05421820_11566</name>
</gene>
<evidence type="ECO:0000313" key="2">
    <source>
        <dbReference type="Proteomes" id="UP000183200"/>
    </source>
</evidence>
<keyword evidence="2" id="KW-1185">Reference proteome</keyword>
<evidence type="ECO:0000313" key="1">
    <source>
        <dbReference type="EMBL" id="SDO46822.1"/>
    </source>
</evidence>
<dbReference type="AlphaFoldDB" id="A0A1H0JTM2"/>
<organism evidence="1 2">
    <name type="scientific">Pedobacter steynii</name>
    <dbReference type="NCBI Taxonomy" id="430522"/>
    <lineage>
        <taxon>Bacteria</taxon>
        <taxon>Pseudomonadati</taxon>
        <taxon>Bacteroidota</taxon>
        <taxon>Sphingobacteriia</taxon>
        <taxon>Sphingobacteriales</taxon>
        <taxon>Sphingobacteriaceae</taxon>
        <taxon>Pedobacter</taxon>
    </lineage>
</organism>
<proteinExistence type="predicted"/>